<evidence type="ECO:0000313" key="1">
    <source>
        <dbReference type="EMBL" id="KEQ72725.1"/>
    </source>
</evidence>
<dbReference type="EMBL" id="KL584711">
    <property type="protein sequence ID" value="KEQ72725.1"/>
    <property type="molecule type" value="Genomic_DNA"/>
</dbReference>
<dbReference type="RefSeq" id="XP_013426549.1">
    <property type="nucleotide sequence ID" value="XM_013571095.1"/>
</dbReference>
<evidence type="ECO:0000313" key="2">
    <source>
        <dbReference type="Proteomes" id="UP000027730"/>
    </source>
</evidence>
<sequence length="53" mass="6226">APRGIEILLLECYNGPSTECGIYVYKGSVIYVIRHYKARKITNREFYVVRYLP</sequence>
<proteinExistence type="predicted"/>
<reference evidence="1 2" key="1">
    <citation type="journal article" date="2014" name="BMC Genomics">
        <title>Genome sequencing of four Aureobasidium pullulans varieties: biotechnological potential, stress tolerance, and description of new species.</title>
        <authorList>
            <person name="Gostin Ar C."/>
            <person name="Ohm R.A."/>
            <person name="Kogej T."/>
            <person name="Sonjak S."/>
            <person name="Turk M."/>
            <person name="Zajc J."/>
            <person name="Zalar P."/>
            <person name="Grube M."/>
            <person name="Sun H."/>
            <person name="Han J."/>
            <person name="Sharma A."/>
            <person name="Chiniquy J."/>
            <person name="Ngan C.Y."/>
            <person name="Lipzen A."/>
            <person name="Barry K."/>
            <person name="Grigoriev I.V."/>
            <person name="Gunde-Cimerman N."/>
        </authorList>
    </citation>
    <scope>NUCLEOTIDE SEQUENCE [LARGE SCALE GENOMIC DNA]</scope>
    <source>
        <strain evidence="1 2">CBS 147.97</strain>
    </source>
</reference>
<dbReference type="HOGENOM" id="CLU_3074104_0_0_1"/>
<keyword evidence="2" id="KW-1185">Reference proteome</keyword>
<dbReference type="OrthoDB" id="4845846at2759"/>
<gene>
    <name evidence="1" type="ORF">M436DRAFT_48209</name>
</gene>
<name>A0A074WHZ0_9PEZI</name>
<dbReference type="GeneID" id="25410838"/>
<dbReference type="AlphaFoldDB" id="A0A074WHZ0"/>
<accession>A0A074WHZ0</accession>
<feature type="non-terminal residue" evidence="1">
    <location>
        <position position="1"/>
    </location>
</feature>
<organism evidence="1 2">
    <name type="scientific">Aureobasidium namibiae CBS 147.97</name>
    <dbReference type="NCBI Taxonomy" id="1043004"/>
    <lineage>
        <taxon>Eukaryota</taxon>
        <taxon>Fungi</taxon>
        <taxon>Dikarya</taxon>
        <taxon>Ascomycota</taxon>
        <taxon>Pezizomycotina</taxon>
        <taxon>Dothideomycetes</taxon>
        <taxon>Dothideomycetidae</taxon>
        <taxon>Dothideales</taxon>
        <taxon>Saccotheciaceae</taxon>
        <taxon>Aureobasidium</taxon>
    </lineage>
</organism>
<protein>
    <submittedName>
        <fullName evidence="1">Uncharacterized protein</fullName>
    </submittedName>
</protein>
<dbReference type="Proteomes" id="UP000027730">
    <property type="component" value="Unassembled WGS sequence"/>
</dbReference>